<sequence>MKEDRDMLELKRKIDEILAQIDNADPATRKALFAHLDRAVSRLEEAGEDVPPQVRARLDAQAEEEIEAQFDNLPL</sequence>
<proteinExistence type="predicted"/>
<accession>A0A8J7WHW4</accession>
<dbReference type="RefSeq" id="WP_212538689.1">
    <property type="nucleotide sequence ID" value="NZ_JAGTUU010000011.1"/>
</dbReference>
<gene>
    <name evidence="1" type="ORF">KB874_21890</name>
</gene>
<dbReference type="EMBL" id="JAGTUU010000011">
    <property type="protein sequence ID" value="MBS0126734.1"/>
    <property type="molecule type" value="Genomic_DNA"/>
</dbReference>
<name>A0A8J7WHW4_9RHOB</name>
<keyword evidence="2" id="KW-1185">Reference proteome</keyword>
<organism evidence="1 2">
    <name type="scientific">Thetidibacter halocola</name>
    <dbReference type="NCBI Taxonomy" id="2827239"/>
    <lineage>
        <taxon>Bacteria</taxon>
        <taxon>Pseudomonadati</taxon>
        <taxon>Pseudomonadota</taxon>
        <taxon>Alphaproteobacteria</taxon>
        <taxon>Rhodobacterales</taxon>
        <taxon>Roseobacteraceae</taxon>
        <taxon>Thetidibacter</taxon>
    </lineage>
</organism>
<protein>
    <submittedName>
        <fullName evidence="1">Uncharacterized protein</fullName>
    </submittedName>
</protein>
<evidence type="ECO:0000313" key="2">
    <source>
        <dbReference type="Proteomes" id="UP000681356"/>
    </source>
</evidence>
<dbReference type="AlphaFoldDB" id="A0A8J7WHW4"/>
<dbReference type="Proteomes" id="UP000681356">
    <property type="component" value="Unassembled WGS sequence"/>
</dbReference>
<reference evidence="1" key="1">
    <citation type="submission" date="2021-04" db="EMBL/GenBank/DDBJ databases">
        <authorList>
            <person name="Yoon J."/>
        </authorList>
    </citation>
    <scope>NUCLEOTIDE SEQUENCE</scope>
    <source>
        <strain evidence="1">KMU-90</strain>
    </source>
</reference>
<evidence type="ECO:0000313" key="1">
    <source>
        <dbReference type="EMBL" id="MBS0126734.1"/>
    </source>
</evidence>
<comment type="caution">
    <text evidence="1">The sequence shown here is derived from an EMBL/GenBank/DDBJ whole genome shotgun (WGS) entry which is preliminary data.</text>
</comment>